<dbReference type="Proteomes" id="UP000243859">
    <property type="component" value="Unassembled WGS sequence"/>
</dbReference>
<dbReference type="InterPro" id="IPR002750">
    <property type="entry name" value="CobE/GbiG_C"/>
</dbReference>
<dbReference type="AlphaFoldDB" id="A0A2T5BRJ7"/>
<dbReference type="SUPFAM" id="SSF159664">
    <property type="entry name" value="CobE/GbiG C-terminal domain-like"/>
    <property type="match status" value="1"/>
</dbReference>
<evidence type="ECO:0000313" key="3">
    <source>
        <dbReference type="Proteomes" id="UP000243859"/>
    </source>
</evidence>
<proteinExistence type="predicted"/>
<keyword evidence="3" id="KW-1185">Reference proteome</keyword>
<dbReference type="InterPro" id="IPR036518">
    <property type="entry name" value="CobE/GbiG_C_sf"/>
</dbReference>
<name>A0A2T5BRJ7_9RHOB</name>
<dbReference type="Gene3D" id="3.30.420.180">
    <property type="entry name" value="CobE/GbiG C-terminal domain"/>
    <property type="match status" value="1"/>
</dbReference>
<evidence type="ECO:0000259" key="1">
    <source>
        <dbReference type="Pfam" id="PF01890"/>
    </source>
</evidence>
<keyword evidence="2" id="KW-0378">Hydrolase</keyword>
<gene>
    <name evidence="2" type="ORF">C8N32_11095</name>
</gene>
<accession>A0A2T5BRJ7</accession>
<dbReference type="EMBL" id="QAAA01000010">
    <property type="protein sequence ID" value="PTN01814.1"/>
    <property type="molecule type" value="Genomic_DNA"/>
</dbReference>
<dbReference type="RefSeq" id="WP_338110835.1">
    <property type="nucleotide sequence ID" value="NZ_NHSI01000059.1"/>
</dbReference>
<organism evidence="2 3">
    <name type="scientific">Rhodovulum imhoffii</name>
    <dbReference type="NCBI Taxonomy" id="365340"/>
    <lineage>
        <taxon>Bacteria</taxon>
        <taxon>Pseudomonadati</taxon>
        <taxon>Pseudomonadota</taxon>
        <taxon>Alphaproteobacteria</taxon>
        <taxon>Rhodobacterales</taxon>
        <taxon>Paracoccaceae</taxon>
        <taxon>Rhodovulum</taxon>
    </lineage>
</organism>
<dbReference type="GO" id="GO:0009236">
    <property type="term" value="P:cobalamin biosynthetic process"/>
    <property type="evidence" value="ECO:0007669"/>
    <property type="project" value="InterPro"/>
</dbReference>
<protein>
    <submittedName>
        <fullName evidence="2">Cobalt-precorrin 5A hydrolase</fullName>
    </submittedName>
</protein>
<dbReference type="GO" id="GO:0016787">
    <property type="term" value="F:hydrolase activity"/>
    <property type="evidence" value="ECO:0007669"/>
    <property type="project" value="UniProtKB-KW"/>
</dbReference>
<evidence type="ECO:0000313" key="2">
    <source>
        <dbReference type="EMBL" id="PTN01814.1"/>
    </source>
</evidence>
<feature type="domain" description="CobE/GbiG C-terminal" evidence="1">
    <location>
        <begin position="8"/>
        <end position="122"/>
    </location>
</feature>
<dbReference type="Pfam" id="PF01890">
    <property type="entry name" value="CbiG_C"/>
    <property type="match status" value="1"/>
</dbReference>
<reference evidence="2 3" key="1">
    <citation type="submission" date="2018-04" db="EMBL/GenBank/DDBJ databases">
        <title>Genomic Encyclopedia of Archaeal and Bacterial Type Strains, Phase II (KMG-II): from individual species to whole genera.</title>
        <authorList>
            <person name="Goeker M."/>
        </authorList>
    </citation>
    <scope>NUCLEOTIDE SEQUENCE [LARGE SCALE GENOMIC DNA]</scope>
    <source>
        <strain evidence="2 3">DSM 18064</strain>
    </source>
</reference>
<comment type="caution">
    <text evidence="2">The sequence shown here is derived from an EMBL/GenBank/DDBJ whole genome shotgun (WGS) entry which is preliminary data.</text>
</comment>
<sequence length="127" mass="12624">MECNALRVAGFGFRAAATAASLHDALEQAGGVAGLTALAAPVDKASAPCFMAFARALALPVVRVSQGALAAQSTCTQAPRVQRARGTGSVAEAAALAGAGPGARLKMPRQISTDRMAACAIATGDRT</sequence>